<reference evidence="1 2" key="1">
    <citation type="submission" date="2018-06" db="EMBL/GenBank/DDBJ databases">
        <title>Pedobacter endophyticus sp. nov., an endophytic bacterium isolated from a leaf of Triticum aestivum.</title>
        <authorList>
            <person name="Zhang L."/>
        </authorList>
    </citation>
    <scope>NUCLEOTIDE SEQUENCE [LARGE SCALE GENOMIC DNA]</scope>
    <source>
        <strain evidence="1 2">CM134L-2</strain>
    </source>
</reference>
<dbReference type="OrthoDB" id="797757at2"/>
<dbReference type="EMBL" id="SAYW01000001">
    <property type="protein sequence ID" value="RWU10761.1"/>
    <property type="molecule type" value="Genomic_DNA"/>
</dbReference>
<sequence>MKSKINVPTISVNDAVDRVTRFRDQLAKQVPETNIPRAVFIPISDLLAIINSYDILRADGTTINELQGVRAYFAVKEDDMNLDDDITAVIVPVDKDGADIIYKTPGNGGLGDDDDDTEIYDFTQPCPDKCDPKSPLFVP</sequence>
<name>A0A443Z2M1_9SPHI</name>
<dbReference type="RefSeq" id="WP_113646245.1">
    <property type="nucleotide sequence ID" value="NZ_QMHN01000001.1"/>
</dbReference>
<keyword evidence="2" id="KW-1185">Reference proteome</keyword>
<evidence type="ECO:0000313" key="2">
    <source>
        <dbReference type="Proteomes" id="UP000284120"/>
    </source>
</evidence>
<organism evidence="1 2">
    <name type="scientific">Pedobacter chitinilyticus</name>
    <dbReference type="NCBI Taxonomy" id="2233776"/>
    <lineage>
        <taxon>Bacteria</taxon>
        <taxon>Pseudomonadati</taxon>
        <taxon>Bacteroidota</taxon>
        <taxon>Sphingobacteriia</taxon>
        <taxon>Sphingobacteriales</taxon>
        <taxon>Sphingobacteriaceae</taxon>
        <taxon>Pedobacter</taxon>
    </lineage>
</organism>
<proteinExistence type="predicted"/>
<comment type="caution">
    <text evidence="1">The sequence shown here is derived from an EMBL/GenBank/DDBJ whole genome shotgun (WGS) entry which is preliminary data.</text>
</comment>
<dbReference type="Proteomes" id="UP000284120">
    <property type="component" value="Unassembled WGS sequence"/>
</dbReference>
<gene>
    <name evidence="1" type="ORF">DPV69_05375</name>
</gene>
<accession>A0A443Z2M1</accession>
<evidence type="ECO:0000313" key="1">
    <source>
        <dbReference type="EMBL" id="RWU10761.1"/>
    </source>
</evidence>
<dbReference type="AlphaFoldDB" id="A0A443Z2M1"/>
<protein>
    <submittedName>
        <fullName evidence="1">Uncharacterized protein</fullName>
    </submittedName>
</protein>